<evidence type="ECO:0000313" key="2">
    <source>
        <dbReference type="Proteomes" id="UP001055811"/>
    </source>
</evidence>
<dbReference type="Proteomes" id="UP001055811">
    <property type="component" value="Linkage Group LG03"/>
</dbReference>
<keyword evidence="2" id="KW-1185">Reference proteome</keyword>
<protein>
    <submittedName>
        <fullName evidence="1">Uncharacterized protein</fullName>
    </submittedName>
</protein>
<gene>
    <name evidence="1" type="ORF">L2E82_17862</name>
</gene>
<dbReference type="EMBL" id="CM042011">
    <property type="protein sequence ID" value="KAI3767608.1"/>
    <property type="molecule type" value="Genomic_DNA"/>
</dbReference>
<reference evidence="2" key="1">
    <citation type="journal article" date="2022" name="Mol. Ecol. Resour.">
        <title>The genomes of chicory, endive, great burdock and yacon provide insights into Asteraceae palaeo-polyploidization history and plant inulin production.</title>
        <authorList>
            <person name="Fan W."/>
            <person name="Wang S."/>
            <person name="Wang H."/>
            <person name="Wang A."/>
            <person name="Jiang F."/>
            <person name="Liu H."/>
            <person name="Zhao H."/>
            <person name="Xu D."/>
            <person name="Zhang Y."/>
        </authorList>
    </citation>
    <scope>NUCLEOTIDE SEQUENCE [LARGE SCALE GENOMIC DNA]</scope>
    <source>
        <strain evidence="2">cv. Punajuju</strain>
    </source>
</reference>
<organism evidence="1 2">
    <name type="scientific">Cichorium intybus</name>
    <name type="common">Chicory</name>
    <dbReference type="NCBI Taxonomy" id="13427"/>
    <lineage>
        <taxon>Eukaryota</taxon>
        <taxon>Viridiplantae</taxon>
        <taxon>Streptophyta</taxon>
        <taxon>Embryophyta</taxon>
        <taxon>Tracheophyta</taxon>
        <taxon>Spermatophyta</taxon>
        <taxon>Magnoliopsida</taxon>
        <taxon>eudicotyledons</taxon>
        <taxon>Gunneridae</taxon>
        <taxon>Pentapetalae</taxon>
        <taxon>asterids</taxon>
        <taxon>campanulids</taxon>
        <taxon>Asterales</taxon>
        <taxon>Asteraceae</taxon>
        <taxon>Cichorioideae</taxon>
        <taxon>Cichorieae</taxon>
        <taxon>Cichoriinae</taxon>
        <taxon>Cichorium</taxon>
    </lineage>
</organism>
<evidence type="ECO:0000313" key="1">
    <source>
        <dbReference type="EMBL" id="KAI3767608.1"/>
    </source>
</evidence>
<comment type="caution">
    <text evidence="1">The sequence shown here is derived from an EMBL/GenBank/DDBJ whole genome shotgun (WGS) entry which is preliminary data.</text>
</comment>
<reference evidence="1 2" key="2">
    <citation type="journal article" date="2022" name="Mol. Ecol. Resour.">
        <title>The genomes of chicory, endive, great burdock and yacon provide insights into Asteraceae paleo-polyploidization history and plant inulin production.</title>
        <authorList>
            <person name="Fan W."/>
            <person name="Wang S."/>
            <person name="Wang H."/>
            <person name="Wang A."/>
            <person name="Jiang F."/>
            <person name="Liu H."/>
            <person name="Zhao H."/>
            <person name="Xu D."/>
            <person name="Zhang Y."/>
        </authorList>
    </citation>
    <scope>NUCLEOTIDE SEQUENCE [LARGE SCALE GENOMIC DNA]</scope>
    <source>
        <strain evidence="2">cv. Punajuju</strain>
        <tissue evidence="1">Leaves</tissue>
    </source>
</reference>
<accession>A0ACB9F9N4</accession>
<proteinExistence type="predicted"/>
<name>A0ACB9F9N4_CICIN</name>
<sequence>MRFFDPHGRWKHGIGIIAWNCAQIATDQETAQAPGAVRPGPGRGAPRRSAPSPWRANIQIHLKRQDQISRESLIDKNGTVSQSILTRPDKPYMVRPYGYDIGLFNPADAISSSPASKEITPGVTAANVKNRNSDLNAYIKGPSPRVRVFGKFLEWSRLVSAEALWFQGFEGLKEEIQRGERLIVDRVHSFVLQKQGYVSDAGSAKPRNYAEIAATRRVFQMTKGRARRDGDASHTRDLF</sequence>